<dbReference type="InterPro" id="IPR003658">
    <property type="entry name" value="Anti-sigma_ant"/>
</dbReference>
<dbReference type="GO" id="GO:0043856">
    <property type="term" value="F:anti-sigma factor antagonist activity"/>
    <property type="evidence" value="ECO:0007669"/>
    <property type="project" value="InterPro"/>
</dbReference>
<dbReference type="InterPro" id="IPR036513">
    <property type="entry name" value="STAS_dom_sf"/>
</dbReference>
<evidence type="ECO:0000256" key="2">
    <source>
        <dbReference type="RuleBase" id="RU003749"/>
    </source>
</evidence>
<dbReference type="HOGENOM" id="CLU_686757_0_0_9"/>
<dbReference type="CDD" id="cd07043">
    <property type="entry name" value="STAS_anti-anti-sigma_factors"/>
    <property type="match status" value="1"/>
</dbReference>
<dbReference type="PATRIC" id="fig|927704.6.peg.90"/>
<evidence type="ECO:0000259" key="3">
    <source>
        <dbReference type="PROSITE" id="PS50801"/>
    </source>
</evidence>
<dbReference type="eggNOG" id="COG3173">
    <property type="taxonomic scope" value="Bacteria"/>
</dbReference>
<sequence>MDNFNVQDNKVLVIRLEGRIDSNNAEALGREIASQREEAHGALVFDARKLAYISSAGLRVLMQVMKAENKAGNEPVSLVEVSREVYDVLHMTGFTELVKVQKAYREISLEGSQLIGEGFFGKVYRLDADTIVKLYAGEDSIPMIRREQSRAKKAFIKGIPTAISYDIVRVGSQYGAVFELLQAKSFNDLVIEYEDEPEKLEELMVLYVDCLKQVHRTEMEAGELPFARDEMLDKLSVLGDCLPEEILLGLQKLLQALPDDFHVVHGDFQMKNVMLCKEEPMLIDMETLCTGQPVFDLQGLYVTYKAFPEDEPDNVRNFLGIRPETAEYIWHRLLELYFGTEDEAVLTGMEDKIRVAAAIRFLHLQVATPLKDSELAGLRIQHTTEHLQALLPRVTSLAFDR</sequence>
<evidence type="ECO:0000313" key="5">
    <source>
        <dbReference type="Proteomes" id="UP000007887"/>
    </source>
</evidence>
<dbReference type="Gene3D" id="3.90.1200.10">
    <property type="match status" value="1"/>
</dbReference>
<dbReference type="SUPFAM" id="SSF52091">
    <property type="entry name" value="SpoIIaa-like"/>
    <property type="match status" value="1"/>
</dbReference>
<dbReference type="eggNOG" id="COG1366">
    <property type="taxonomic scope" value="Bacteria"/>
</dbReference>
<organism evidence="4 5">
    <name type="scientific">Selenomonas ruminantium subsp. lactilytica (strain NBRC 103574 / TAM6421)</name>
    <dbReference type="NCBI Taxonomy" id="927704"/>
    <lineage>
        <taxon>Bacteria</taxon>
        <taxon>Bacillati</taxon>
        <taxon>Bacillota</taxon>
        <taxon>Negativicutes</taxon>
        <taxon>Selenomonadales</taxon>
        <taxon>Selenomonadaceae</taxon>
        <taxon>Selenomonas</taxon>
    </lineage>
</organism>
<dbReference type="SUPFAM" id="SSF56112">
    <property type="entry name" value="Protein kinase-like (PK-like)"/>
    <property type="match status" value="1"/>
</dbReference>
<dbReference type="PROSITE" id="PS50801">
    <property type="entry name" value="STAS"/>
    <property type="match status" value="1"/>
</dbReference>
<accession>I0GM09</accession>
<dbReference type="Pfam" id="PF01740">
    <property type="entry name" value="STAS"/>
    <property type="match status" value="1"/>
</dbReference>
<dbReference type="InterPro" id="IPR002645">
    <property type="entry name" value="STAS_dom"/>
</dbReference>
<dbReference type="Proteomes" id="UP000007887">
    <property type="component" value="Chromosome"/>
</dbReference>
<proteinExistence type="inferred from homology"/>
<dbReference type="AlphaFoldDB" id="I0GM09"/>
<dbReference type="Gene3D" id="3.30.750.24">
    <property type="entry name" value="STAS domain"/>
    <property type="match status" value="1"/>
</dbReference>
<comment type="similarity">
    <text evidence="1 2">Belongs to the anti-sigma-factor antagonist family.</text>
</comment>
<dbReference type="OrthoDB" id="9794628at2"/>
<dbReference type="InterPro" id="IPR011009">
    <property type="entry name" value="Kinase-like_dom_sf"/>
</dbReference>
<evidence type="ECO:0000256" key="1">
    <source>
        <dbReference type="ARBA" id="ARBA00009013"/>
    </source>
</evidence>
<name>I0GM09_SELRL</name>
<dbReference type="KEGG" id="sri:SELR_00880"/>
<evidence type="ECO:0000313" key="4">
    <source>
        <dbReference type="EMBL" id="BAL81796.1"/>
    </source>
</evidence>
<protein>
    <recommendedName>
        <fullName evidence="2">Anti-sigma factor antagonist</fullName>
    </recommendedName>
</protein>
<dbReference type="InterPro" id="IPR002575">
    <property type="entry name" value="Aminoglycoside_PTrfase"/>
</dbReference>
<dbReference type="RefSeq" id="WP_014423243.1">
    <property type="nucleotide sequence ID" value="NC_017068.1"/>
</dbReference>
<feature type="domain" description="STAS" evidence="3">
    <location>
        <begin position="11"/>
        <end position="114"/>
    </location>
</feature>
<dbReference type="EMBL" id="AP012292">
    <property type="protein sequence ID" value="BAL81796.1"/>
    <property type="molecule type" value="Genomic_DNA"/>
</dbReference>
<gene>
    <name evidence="4" type="ordered locus">SELR_00880</name>
</gene>
<dbReference type="PANTHER" id="PTHR33495">
    <property type="entry name" value="ANTI-SIGMA FACTOR ANTAGONIST TM_1081-RELATED-RELATED"/>
    <property type="match status" value="1"/>
</dbReference>
<dbReference type="NCBIfam" id="TIGR00377">
    <property type="entry name" value="ant_ant_sig"/>
    <property type="match status" value="1"/>
</dbReference>
<reference evidence="4 5" key="1">
    <citation type="submission" date="2011-10" db="EMBL/GenBank/DDBJ databases">
        <title>Whole genome sequence of Selenomonas ruminantium subsp. lactilytica TAM6421.</title>
        <authorList>
            <person name="Oguchi A."/>
            <person name="Ankai A."/>
            <person name="Kaneko J."/>
            <person name="Yamada-Narita S."/>
            <person name="Fukui S."/>
            <person name="Takahashi M."/>
            <person name="Onodera T."/>
            <person name="Kojima S."/>
            <person name="Fushimi T."/>
            <person name="Abe N."/>
            <person name="Kamio Y."/>
            <person name="Yamazaki S."/>
            <person name="Fujita N."/>
        </authorList>
    </citation>
    <scope>NUCLEOTIDE SEQUENCE [LARGE SCALE GENOMIC DNA]</scope>
    <source>
        <strain evidence="5">NBRC 103574 / TAM6421</strain>
    </source>
</reference>
<dbReference type="Pfam" id="PF01636">
    <property type="entry name" value="APH"/>
    <property type="match status" value="1"/>
</dbReference>